<dbReference type="SUPFAM" id="SSF63817">
    <property type="entry name" value="Sortase"/>
    <property type="match status" value="1"/>
</dbReference>
<comment type="caution">
    <text evidence="3">The sequence shown here is derived from an EMBL/GenBank/DDBJ whole genome shotgun (WGS) entry which is preliminary data.</text>
</comment>
<dbReference type="GO" id="GO:0016787">
    <property type="term" value="F:hydrolase activity"/>
    <property type="evidence" value="ECO:0007669"/>
    <property type="project" value="UniProtKB-KW"/>
</dbReference>
<evidence type="ECO:0008006" key="5">
    <source>
        <dbReference type="Google" id="ProtNLM"/>
    </source>
</evidence>
<evidence type="ECO:0000256" key="1">
    <source>
        <dbReference type="ARBA" id="ARBA00022801"/>
    </source>
</evidence>
<keyword evidence="1" id="KW-0378">Hydrolase</keyword>
<dbReference type="NCBIfam" id="TIGR01076">
    <property type="entry name" value="sortase_fam"/>
    <property type="match status" value="1"/>
</dbReference>
<gene>
    <name evidence="3" type="ORF">N784_14620</name>
</gene>
<dbReference type="STRING" id="1385512.N784_14620"/>
<evidence type="ECO:0000256" key="2">
    <source>
        <dbReference type="SAM" id="Coils"/>
    </source>
</evidence>
<keyword evidence="2" id="KW-0175">Coiled coil</keyword>
<sequence length="163" mass="18023">MKKALVIAIFVIGLGIFSYPIISNLLATKVHYSVINDYNETVEKMNEEAIKEEKEKANKHNEELKDSEMVFVDPYAGTNDASNEHSGNKSYYDAMNIQDSTIGSIEIPKIDVELPVYHGTNEKVLSQGAGHLENSSLPTGEKGTHSVITAHRGLPSAKMFRDL</sequence>
<feature type="non-terminal residue" evidence="3">
    <location>
        <position position="163"/>
    </location>
</feature>
<dbReference type="InterPro" id="IPR005754">
    <property type="entry name" value="Sortase"/>
</dbReference>
<dbReference type="AlphaFoldDB" id="A0A0A5FW03"/>
<dbReference type="EMBL" id="AVPG01000050">
    <property type="protein sequence ID" value="KGX84079.1"/>
    <property type="molecule type" value="Genomic_DNA"/>
</dbReference>
<dbReference type="Proteomes" id="UP000030401">
    <property type="component" value="Unassembled WGS sequence"/>
</dbReference>
<proteinExistence type="predicted"/>
<organism evidence="3 4">
    <name type="scientific">Pontibacillus litoralis JSM 072002</name>
    <dbReference type="NCBI Taxonomy" id="1385512"/>
    <lineage>
        <taxon>Bacteria</taxon>
        <taxon>Bacillati</taxon>
        <taxon>Bacillota</taxon>
        <taxon>Bacilli</taxon>
        <taxon>Bacillales</taxon>
        <taxon>Bacillaceae</taxon>
        <taxon>Pontibacillus</taxon>
    </lineage>
</organism>
<evidence type="ECO:0000313" key="4">
    <source>
        <dbReference type="Proteomes" id="UP000030401"/>
    </source>
</evidence>
<name>A0A0A5FW03_9BACI</name>
<evidence type="ECO:0000313" key="3">
    <source>
        <dbReference type="EMBL" id="KGX84079.1"/>
    </source>
</evidence>
<keyword evidence="4" id="KW-1185">Reference proteome</keyword>
<dbReference type="InterPro" id="IPR023365">
    <property type="entry name" value="Sortase_dom-sf"/>
</dbReference>
<dbReference type="RefSeq" id="WP_036836481.1">
    <property type="nucleotide sequence ID" value="NZ_AVPG01000050.1"/>
</dbReference>
<dbReference type="NCBIfam" id="NF033745">
    <property type="entry name" value="class_C_sortase"/>
    <property type="match status" value="1"/>
</dbReference>
<dbReference type="Gene3D" id="2.40.260.10">
    <property type="entry name" value="Sortase"/>
    <property type="match status" value="1"/>
</dbReference>
<feature type="coiled-coil region" evidence="2">
    <location>
        <begin position="35"/>
        <end position="70"/>
    </location>
</feature>
<dbReference type="eggNOG" id="COG3764">
    <property type="taxonomic scope" value="Bacteria"/>
</dbReference>
<accession>A0A0A5FW03</accession>
<dbReference type="Pfam" id="PF04203">
    <property type="entry name" value="Sortase"/>
    <property type="match status" value="1"/>
</dbReference>
<reference evidence="3 4" key="1">
    <citation type="submission" date="2013-08" db="EMBL/GenBank/DDBJ databases">
        <authorList>
            <person name="Huang J."/>
            <person name="Wang G."/>
        </authorList>
    </citation>
    <scope>NUCLEOTIDE SEQUENCE [LARGE SCALE GENOMIC DNA]</scope>
    <source>
        <strain evidence="3 4">JSM 072002</strain>
    </source>
</reference>
<protein>
    <recommendedName>
        <fullName evidence="5">Class C sortase</fullName>
    </recommendedName>
</protein>
<dbReference type="OrthoDB" id="154054at2"/>